<gene>
    <name evidence="2" type="ORF">KYY02_19480</name>
</gene>
<organism evidence="2 3">
    <name type="scientific">Streptomyces pimonensis</name>
    <dbReference type="NCBI Taxonomy" id="2860288"/>
    <lineage>
        <taxon>Bacteria</taxon>
        <taxon>Bacillati</taxon>
        <taxon>Actinomycetota</taxon>
        <taxon>Actinomycetes</taxon>
        <taxon>Kitasatosporales</taxon>
        <taxon>Streptomycetaceae</taxon>
        <taxon>Streptomyces</taxon>
    </lineage>
</organism>
<evidence type="ECO:0008006" key="4">
    <source>
        <dbReference type="Google" id="ProtNLM"/>
    </source>
</evidence>
<evidence type="ECO:0000256" key="1">
    <source>
        <dbReference type="SAM" id="MobiDB-lite"/>
    </source>
</evidence>
<feature type="compositionally biased region" description="Acidic residues" evidence="1">
    <location>
        <begin position="433"/>
        <end position="444"/>
    </location>
</feature>
<feature type="region of interest" description="Disordered" evidence="1">
    <location>
        <begin position="411"/>
        <end position="459"/>
    </location>
</feature>
<comment type="caution">
    <text evidence="2">The sequence shown here is derived from an EMBL/GenBank/DDBJ whole genome shotgun (WGS) entry which is preliminary data.</text>
</comment>
<proteinExistence type="predicted"/>
<dbReference type="EMBL" id="JAHWZY010000019">
    <property type="protein sequence ID" value="MEZ3180790.1"/>
    <property type="molecule type" value="Genomic_DNA"/>
</dbReference>
<protein>
    <recommendedName>
        <fullName evidence="4">Portal protein</fullName>
    </recommendedName>
</protein>
<accession>A0ABV4J5V9</accession>
<keyword evidence="3" id="KW-1185">Reference proteome</keyword>
<evidence type="ECO:0000313" key="2">
    <source>
        <dbReference type="EMBL" id="MEZ3180790.1"/>
    </source>
</evidence>
<sequence length="582" mass="63060">MSRQLVAPLPRQLTAAAARYTAKRTGSSQKKPDTSWQSEAWSFFDKVPEVRFAGTWVGNAMGGATLFAGRRAPDGTVERLPDDHPAAEIVQQIAGGPDGQSTLLSDFGPHLTVAGEGWIVIRPITEGEGRSVTGYDWRVLSTGEVSQQSGKLIVEIDGEPVNVPPYNPDADYDHTAPIAIRVWKPHPARRIEADSPVRSSLQLLEELQLLNAAVAAIARSRLTGRGVLLIPKGTRFPTAPGATSDAEDDVIDIFMEVAATAIREPDSAAATVPIVLEVPAEAIGSIKWLQFESDFDDLALRLREEAIRRFANGLEVPAEILLGLGDANHWSAWALTAEAIRLGVEPRLAIIAHALTTQWLRPLLEDRGVDDVDELLVWYDTSTLRVQANRAQTALEAFNAGLISATAARRETGFDETDAPAASTAERNPGDSDPPEDTSTDDETSLPVSETTSIPDTLPASALPEGVLAAVDGLIYNALYAAGVRLRNRPVCPRPERARAREIAPAELHTVFPVDPELVDEWRLFDGAWTRVGEIAARYGLDPDCLTRQLDDYARALIAARLPHSFEDTARIMRNPCEASAA</sequence>
<evidence type="ECO:0000313" key="3">
    <source>
        <dbReference type="Proteomes" id="UP001567537"/>
    </source>
</evidence>
<name>A0ABV4J5V9_9ACTN</name>
<reference evidence="2 3" key="1">
    <citation type="journal article" date="2021" name="Res Sq">
        <title>Streptomyces Pimoensis sp. nov., Isolated From the Taklimakan Desert in Xinjiang, China.</title>
        <authorList>
            <person name="Zhang P."/>
            <person name="Luo X."/>
            <person name="Luo X."/>
            <person name="Liu Z."/>
            <person name="Xia Z."/>
            <person name="Wan C."/>
            <person name="zhang L."/>
        </authorList>
    </citation>
    <scope>NUCLEOTIDE SEQUENCE [LARGE SCALE GENOMIC DNA]</scope>
    <source>
        <strain evidence="2 3">TRM75549</strain>
    </source>
</reference>
<feature type="compositionally biased region" description="Polar residues" evidence="1">
    <location>
        <begin position="446"/>
        <end position="455"/>
    </location>
</feature>
<dbReference type="Proteomes" id="UP001567537">
    <property type="component" value="Unassembled WGS sequence"/>
</dbReference>